<evidence type="ECO:0000313" key="3">
    <source>
        <dbReference type="Proteomes" id="UP000516046"/>
    </source>
</evidence>
<dbReference type="KEGG" id="caml:H6X83_07180"/>
<dbReference type="AlphaFoldDB" id="A0A7G9WDK1"/>
<dbReference type="RefSeq" id="WP_212505830.1">
    <property type="nucleotide sequence ID" value="NZ_CP060696.1"/>
</dbReference>
<keyword evidence="1" id="KW-1133">Transmembrane helix</keyword>
<keyword evidence="3" id="KW-1185">Reference proteome</keyword>
<name>A0A7G9WDK1_9FIRM</name>
<keyword evidence="1" id="KW-0812">Transmembrane</keyword>
<evidence type="ECO:0000256" key="1">
    <source>
        <dbReference type="SAM" id="Phobius"/>
    </source>
</evidence>
<proteinExistence type="predicted"/>
<protein>
    <submittedName>
        <fullName evidence="2">Uncharacterized protein</fullName>
    </submittedName>
</protein>
<keyword evidence="1" id="KW-0472">Membrane</keyword>
<dbReference type="EMBL" id="CP060696">
    <property type="protein sequence ID" value="QNO16763.1"/>
    <property type="molecule type" value="Genomic_DNA"/>
</dbReference>
<feature type="transmembrane region" description="Helical" evidence="1">
    <location>
        <begin position="64"/>
        <end position="84"/>
    </location>
</feature>
<sequence length="153" mass="16629">MFKKYGFRAASAIFGILLVGLGVGLFRMAVSGCDPFTTMNLGISGLLGLQFGTLQLGVSGLLGLQFGTLQLGVSVVLLLLIVVFRRGYGFQYGLCRLHCRFHYVAVPLCGYCGTCPVDTRRAVCTSCRPAAYEVTSVYQQTEFRSTYSLCSCF</sequence>
<reference evidence="2 3" key="1">
    <citation type="submission" date="2020-08" db="EMBL/GenBank/DDBJ databases">
        <authorList>
            <person name="Ren C."/>
            <person name="Gu Y."/>
            <person name="Xu Y."/>
        </authorList>
    </citation>
    <scope>NUCLEOTIDE SEQUENCE [LARGE SCALE GENOMIC DNA]</scope>
    <source>
        <strain evidence="2 3">LBM18003</strain>
    </source>
</reference>
<evidence type="ECO:0000313" key="2">
    <source>
        <dbReference type="EMBL" id="QNO16763.1"/>
    </source>
</evidence>
<accession>A0A7G9WDK1</accession>
<feature type="transmembrane region" description="Helical" evidence="1">
    <location>
        <begin position="6"/>
        <end position="26"/>
    </location>
</feature>
<dbReference type="Proteomes" id="UP000516046">
    <property type="component" value="Chromosome"/>
</dbReference>
<organism evidence="2 3">
    <name type="scientific">Caproicibacterium amylolyticum</name>
    <dbReference type="NCBI Taxonomy" id="2766537"/>
    <lineage>
        <taxon>Bacteria</taxon>
        <taxon>Bacillati</taxon>
        <taxon>Bacillota</taxon>
        <taxon>Clostridia</taxon>
        <taxon>Eubacteriales</taxon>
        <taxon>Oscillospiraceae</taxon>
        <taxon>Caproicibacterium</taxon>
    </lineage>
</organism>
<gene>
    <name evidence="2" type="ORF">H6X83_07180</name>
</gene>